<evidence type="ECO:0000256" key="7">
    <source>
        <dbReference type="ARBA" id="ARBA00023136"/>
    </source>
</evidence>
<dbReference type="Proteomes" id="UP000256650">
    <property type="component" value="Unassembled WGS sequence"/>
</dbReference>
<evidence type="ECO:0000259" key="9">
    <source>
        <dbReference type="Pfam" id="PF00884"/>
    </source>
</evidence>
<evidence type="ECO:0000256" key="1">
    <source>
        <dbReference type="ARBA" id="ARBA00004429"/>
    </source>
</evidence>
<dbReference type="RefSeq" id="WP_115550818.1">
    <property type="nucleotide sequence ID" value="NZ_NXLS01000001.1"/>
</dbReference>
<evidence type="ECO:0000256" key="2">
    <source>
        <dbReference type="ARBA" id="ARBA00022475"/>
    </source>
</evidence>
<keyword evidence="5 8" id="KW-0812">Transmembrane</keyword>
<evidence type="ECO:0000256" key="5">
    <source>
        <dbReference type="ARBA" id="ARBA00022692"/>
    </source>
</evidence>
<feature type="transmembrane region" description="Helical" evidence="8">
    <location>
        <begin position="49"/>
        <end position="72"/>
    </location>
</feature>
<keyword evidence="7 8" id="KW-0472">Membrane</keyword>
<dbReference type="GO" id="GO:0009244">
    <property type="term" value="P:lipopolysaccharide core region biosynthetic process"/>
    <property type="evidence" value="ECO:0007669"/>
    <property type="project" value="TreeGrafter"/>
</dbReference>
<keyword evidence="3" id="KW-0997">Cell inner membrane</keyword>
<keyword evidence="12" id="KW-1185">Reference proteome</keyword>
<dbReference type="CDD" id="cd16017">
    <property type="entry name" value="LptA"/>
    <property type="match status" value="1"/>
</dbReference>
<accession>A0A3D8IH74</accession>
<dbReference type="Pfam" id="PF00884">
    <property type="entry name" value="Sulfatase"/>
    <property type="match status" value="1"/>
</dbReference>
<keyword evidence="6 8" id="KW-1133">Transmembrane helix</keyword>
<keyword evidence="4 11" id="KW-0808">Transferase</keyword>
<dbReference type="InterPro" id="IPR040423">
    <property type="entry name" value="PEA_transferase"/>
</dbReference>
<dbReference type="InterPro" id="IPR058130">
    <property type="entry name" value="PEA_transf_C"/>
</dbReference>
<sequence>MRSLTFLKIPPPPKVSWTYFVLGVSLFVVLMNFNLFSCLYGNIDFKDNPLLFLSLPLIFFGLVLSIFSLVFLPYLSKPLSILIILSTCLSVFFISNYGIIVDSDMIRNVVKTDAKEVGDLLNAKLLLFVVFLGILPALLILSCKIEYFGFKAHLKHKLLLLSFGLVLAFGFFLIQTKTLIPYFRSNLQARVYNIPFYQFYSAFKYFKQDFSKQPTFLILSENAKLKNPQEKKLLILVVGETARAANYSLGSYTRNPVNEYTEQKDITYFNNFYSCGTSTAISVPCMFSFNPRKDFKTSEFQENVLDVLQNIGVNVVWLDNNYGSCQGVCKRLSKVKQFDGGYDVVLFEEFIKGLPTLEGNNLYVLHLQGSHGPAYYKRYPDNFRRFTPTCDTNELSKCTQEEILNTYDNTLYYTDWIIGELIDIAAEVNNYTTAVLYLSDHGESLGENGIYLHGMPYALAPQEQIHIPSIAYHNNATINARLKQYGNFKLSHDNLTHSILGFFGVASPLYKESYDIFSTSLKENP</sequence>
<dbReference type="NCBIfam" id="NF028537">
    <property type="entry name" value="P_eth_NH2_trans"/>
    <property type="match status" value="1"/>
</dbReference>
<evidence type="ECO:0000313" key="11">
    <source>
        <dbReference type="EMBL" id="RDU64483.1"/>
    </source>
</evidence>
<gene>
    <name evidence="11" type="ORF">CQA43_01390</name>
</gene>
<dbReference type="SUPFAM" id="SSF53649">
    <property type="entry name" value="Alkaline phosphatase-like"/>
    <property type="match status" value="1"/>
</dbReference>
<name>A0A3D8IH74_9HELI</name>
<evidence type="ECO:0000259" key="10">
    <source>
        <dbReference type="Pfam" id="PF08019"/>
    </source>
</evidence>
<keyword evidence="2" id="KW-1003">Cell membrane</keyword>
<dbReference type="OrthoDB" id="9786870at2"/>
<dbReference type="Gene3D" id="3.40.720.10">
    <property type="entry name" value="Alkaline Phosphatase, subunit A"/>
    <property type="match status" value="1"/>
</dbReference>
<dbReference type="EMBL" id="NXLS01000001">
    <property type="protein sequence ID" value="RDU64483.1"/>
    <property type="molecule type" value="Genomic_DNA"/>
</dbReference>
<evidence type="ECO:0000256" key="4">
    <source>
        <dbReference type="ARBA" id="ARBA00022679"/>
    </source>
</evidence>
<evidence type="ECO:0000313" key="12">
    <source>
        <dbReference type="Proteomes" id="UP000256650"/>
    </source>
</evidence>
<comment type="caution">
    <text evidence="11">The sequence shown here is derived from an EMBL/GenBank/DDBJ whole genome shotgun (WGS) entry which is preliminary data.</text>
</comment>
<dbReference type="PANTHER" id="PTHR30443">
    <property type="entry name" value="INNER MEMBRANE PROTEIN"/>
    <property type="match status" value="1"/>
</dbReference>
<organism evidence="11 12">
    <name type="scientific">Helicobacter ganmani</name>
    <dbReference type="NCBI Taxonomy" id="60246"/>
    <lineage>
        <taxon>Bacteria</taxon>
        <taxon>Pseudomonadati</taxon>
        <taxon>Campylobacterota</taxon>
        <taxon>Epsilonproteobacteria</taxon>
        <taxon>Campylobacterales</taxon>
        <taxon>Helicobacteraceae</taxon>
        <taxon>Helicobacter</taxon>
    </lineage>
</organism>
<dbReference type="GO" id="GO:0016776">
    <property type="term" value="F:phosphotransferase activity, phosphate group as acceptor"/>
    <property type="evidence" value="ECO:0007669"/>
    <property type="project" value="TreeGrafter"/>
</dbReference>
<dbReference type="Pfam" id="PF08019">
    <property type="entry name" value="EptA_B_N"/>
    <property type="match status" value="1"/>
</dbReference>
<comment type="subcellular location">
    <subcellularLocation>
        <location evidence="1">Cell inner membrane</location>
        <topology evidence="1">Multi-pass membrane protein</topology>
    </subcellularLocation>
</comment>
<evidence type="ECO:0000256" key="8">
    <source>
        <dbReference type="SAM" id="Phobius"/>
    </source>
</evidence>
<dbReference type="InterPro" id="IPR017850">
    <property type="entry name" value="Alkaline_phosphatase_core_sf"/>
</dbReference>
<dbReference type="InterPro" id="IPR012549">
    <property type="entry name" value="EptA-like_N"/>
</dbReference>
<evidence type="ECO:0000256" key="3">
    <source>
        <dbReference type="ARBA" id="ARBA00022519"/>
    </source>
</evidence>
<dbReference type="AlphaFoldDB" id="A0A3D8IH74"/>
<evidence type="ECO:0000256" key="6">
    <source>
        <dbReference type="ARBA" id="ARBA00022989"/>
    </source>
</evidence>
<feature type="transmembrane region" description="Helical" evidence="8">
    <location>
        <begin position="79"/>
        <end position="100"/>
    </location>
</feature>
<protein>
    <submittedName>
        <fullName evidence="11">Lipid A/FlgG phosphoethanolamine transferase EptC</fullName>
    </submittedName>
</protein>
<proteinExistence type="predicted"/>
<dbReference type="PANTHER" id="PTHR30443:SF0">
    <property type="entry name" value="PHOSPHOETHANOLAMINE TRANSFERASE EPTA"/>
    <property type="match status" value="1"/>
</dbReference>
<dbReference type="GeneID" id="82534944"/>
<dbReference type="InterPro" id="IPR000917">
    <property type="entry name" value="Sulfatase_N"/>
</dbReference>
<feature type="domain" description="Phosphoethanolamine transferase N-terminal" evidence="10">
    <location>
        <begin position="60"/>
        <end position="209"/>
    </location>
</feature>
<feature type="transmembrane region" description="Helical" evidence="8">
    <location>
        <begin position="154"/>
        <end position="174"/>
    </location>
</feature>
<feature type="transmembrane region" description="Helical" evidence="8">
    <location>
        <begin position="120"/>
        <end position="142"/>
    </location>
</feature>
<feature type="transmembrane region" description="Helical" evidence="8">
    <location>
        <begin position="20"/>
        <end position="43"/>
    </location>
</feature>
<dbReference type="GO" id="GO:0005886">
    <property type="term" value="C:plasma membrane"/>
    <property type="evidence" value="ECO:0007669"/>
    <property type="project" value="UniProtKB-SubCell"/>
</dbReference>
<feature type="domain" description="Sulfatase N-terminal" evidence="9">
    <location>
        <begin position="233"/>
        <end position="505"/>
    </location>
</feature>
<reference evidence="11 12" key="1">
    <citation type="submission" date="2018-04" db="EMBL/GenBank/DDBJ databases">
        <title>Novel Campyloabacter and Helicobacter Species and Strains.</title>
        <authorList>
            <person name="Mannion A.J."/>
            <person name="Shen Z."/>
            <person name="Fox J.G."/>
        </authorList>
    </citation>
    <scope>NUCLEOTIDE SEQUENCE [LARGE SCALE GENOMIC DNA]</scope>
    <source>
        <strain evidence="11 12">MIT 99-5101</strain>
    </source>
</reference>